<keyword evidence="2" id="KW-0067">ATP-binding</keyword>
<accession>A0A975B354</accession>
<gene>
    <name evidence="8" type="ORF">dnl_01180</name>
</gene>
<evidence type="ECO:0000256" key="1">
    <source>
        <dbReference type="ARBA" id="ARBA00022741"/>
    </source>
</evidence>
<keyword evidence="9" id="KW-1185">Reference proteome</keyword>
<keyword evidence="4" id="KW-0804">Transcription</keyword>
<dbReference type="Pfam" id="PF00158">
    <property type="entry name" value="Sigma54_activat"/>
    <property type="match status" value="1"/>
</dbReference>
<evidence type="ECO:0000259" key="6">
    <source>
        <dbReference type="PROSITE" id="PS50045"/>
    </source>
</evidence>
<name>A0A975B354_9BACT</name>
<evidence type="ECO:0000259" key="7">
    <source>
        <dbReference type="PROSITE" id="PS50110"/>
    </source>
</evidence>
<protein>
    <submittedName>
        <fullName evidence="8">Two component system response regulator, sigma54-specific</fullName>
    </submittedName>
</protein>
<dbReference type="PANTHER" id="PTHR32071:SF113">
    <property type="entry name" value="ALGINATE BIOSYNTHESIS TRANSCRIPTIONAL REGULATORY PROTEIN ALGB"/>
    <property type="match status" value="1"/>
</dbReference>
<dbReference type="InterPro" id="IPR011006">
    <property type="entry name" value="CheY-like_superfamily"/>
</dbReference>
<dbReference type="GO" id="GO:0006355">
    <property type="term" value="P:regulation of DNA-templated transcription"/>
    <property type="evidence" value="ECO:0007669"/>
    <property type="project" value="InterPro"/>
</dbReference>
<dbReference type="SMART" id="SM00448">
    <property type="entry name" value="REC"/>
    <property type="match status" value="1"/>
</dbReference>
<dbReference type="InterPro" id="IPR002078">
    <property type="entry name" value="Sigma_54_int"/>
</dbReference>
<dbReference type="PRINTS" id="PR01590">
    <property type="entry name" value="HTHFIS"/>
</dbReference>
<dbReference type="FunFam" id="3.40.50.300:FF:000006">
    <property type="entry name" value="DNA-binding transcriptional regulator NtrC"/>
    <property type="match status" value="1"/>
</dbReference>
<dbReference type="SMART" id="SM00382">
    <property type="entry name" value="AAA"/>
    <property type="match status" value="1"/>
</dbReference>
<evidence type="ECO:0000313" key="8">
    <source>
        <dbReference type="EMBL" id="QTA77916.1"/>
    </source>
</evidence>
<feature type="domain" description="Sigma-54 factor interaction" evidence="6">
    <location>
        <begin position="150"/>
        <end position="380"/>
    </location>
</feature>
<dbReference type="Pfam" id="PF00072">
    <property type="entry name" value="Response_reg"/>
    <property type="match status" value="1"/>
</dbReference>
<dbReference type="Gene3D" id="3.40.50.2300">
    <property type="match status" value="1"/>
</dbReference>
<dbReference type="Pfam" id="PF02954">
    <property type="entry name" value="HTH_8"/>
    <property type="match status" value="1"/>
</dbReference>
<evidence type="ECO:0000256" key="2">
    <source>
        <dbReference type="ARBA" id="ARBA00022840"/>
    </source>
</evidence>
<dbReference type="PROSITE" id="PS00688">
    <property type="entry name" value="SIGMA54_INTERACT_3"/>
    <property type="match status" value="1"/>
</dbReference>
<dbReference type="Gene3D" id="1.10.10.60">
    <property type="entry name" value="Homeodomain-like"/>
    <property type="match status" value="1"/>
</dbReference>
<reference evidence="8" key="1">
    <citation type="journal article" date="2021" name="Microb. Physiol.">
        <title>Proteogenomic Insights into the Physiology of Marine, Sulfate-Reducing, Filamentous Desulfonema limicola and Desulfonema magnum.</title>
        <authorList>
            <person name="Schnaars V."/>
            <person name="Wohlbrand L."/>
            <person name="Scheve S."/>
            <person name="Hinrichs C."/>
            <person name="Reinhardt R."/>
            <person name="Rabus R."/>
        </authorList>
    </citation>
    <scope>NUCLEOTIDE SEQUENCE</scope>
    <source>
        <strain evidence="8">5ac10</strain>
    </source>
</reference>
<dbReference type="InterPro" id="IPR009057">
    <property type="entry name" value="Homeodomain-like_sf"/>
</dbReference>
<dbReference type="InterPro" id="IPR027417">
    <property type="entry name" value="P-loop_NTPase"/>
</dbReference>
<dbReference type="EMBL" id="CP061799">
    <property type="protein sequence ID" value="QTA77916.1"/>
    <property type="molecule type" value="Genomic_DNA"/>
</dbReference>
<dbReference type="SUPFAM" id="SSF52172">
    <property type="entry name" value="CheY-like"/>
    <property type="match status" value="1"/>
</dbReference>
<keyword evidence="3" id="KW-0805">Transcription regulation</keyword>
<dbReference type="RefSeq" id="WP_207689834.1">
    <property type="nucleotide sequence ID" value="NZ_CP061799.1"/>
</dbReference>
<dbReference type="SUPFAM" id="SSF46689">
    <property type="entry name" value="Homeodomain-like"/>
    <property type="match status" value="1"/>
</dbReference>
<dbReference type="Proteomes" id="UP000663720">
    <property type="component" value="Chromosome"/>
</dbReference>
<dbReference type="InterPro" id="IPR001789">
    <property type="entry name" value="Sig_transdc_resp-reg_receiver"/>
</dbReference>
<dbReference type="GO" id="GO:0000160">
    <property type="term" value="P:phosphorelay signal transduction system"/>
    <property type="evidence" value="ECO:0007669"/>
    <property type="project" value="InterPro"/>
</dbReference>
<keyword evidence="5" id="KW-0597">Phosphoprotein</keyword>
<dbReference type="InterPro" id="IPR058031">
    <property type="entry name" value="AAA_lid_NorR"/>
</dbReference>
<evidence type="ECO:0000256" key="5">
    <source>
        <dbReference type="PROSITE-ProRule" id="PRU00169"/>
    </source>
</evidence>
<dbReference type="PROSITE" id="PS50110">
    <property type="entry name" value="RESPONSE_REGULATORY"/>
    <property type="match status" value="1"/>
</dbReference>
<evidence type="ECO:0000313" key="9">
    <source>
        <dbReference type="Proteomes" id="UP000663720"/>
    </source>
</evidence>
<dbReference type="AlphaFoldDB" id="A0A975B354"/>
<dbReference type="GO" id="GO:0043565">
    <property type="term" value="F:sequence-specific DNA binding"/>
    <property type="evidence" value="ECO:0007669"/>
    <property type="project" value="InterPro"/>
</dbReference>
<evidence type="ECO:0000256" key="4">
    <source>
        <dbReference type="ARBA" id="ARBA00023163"/>
    </source>
</evidence>
<dbReference type="KEGG" id="dli:dnl_01180"/>
<dbReference type="Gene3D" id="1.10.8.60">
    <property type="match status" value="1"/>
</dbReference>
<sequence>MEKLKVLIVDDEARIRDELDEFLRSAGYKVFQAGLPSQAFKITDQHSPDIVILDIRLPETDGLMVLEQMKQSWPDMEIIMITGHGDMDSVISAMRLGASDFFTKPFRLAEVQGAIERTRKYLDLNRRLKNVEFNYSLLSQRLYGIMDYGIAAESPGMKKVIDMMERVTRSDDTTVLITGESGTGKELAARGIHHFSSRKDVHFYSVNVSAVPAGLFESEFFGHKKGAFTGASADKAGWFEIAENSTLFMDEICETLPELQVKLLKVLEERKIIRVGSHDEIPVNARVITATNQDIENMVRKNKFRPDLYHRLNTFRIHIPPLRERKEDIPKLLENFIRFYSSKINHNVDSIEEKAVERLMEYAFPGNVRELKNMVERAVILCDENRLSLKHFPSIMPASKKYPQSNISQETFDLALAEKDMITRALKKTCGNKSKASKLLNISRQSLERRIIKFGLSDLS</sequence>
<evidence type="ECO:0000256" key="3">
    <source>
        <dbReference type="ARBA" id="ARBA00023015"/>
    </source>
</evidence>
<proteinExistence type="predicted"/>
<dbReference type="GO" id="GO:0005524">
    <property type="term" value="F:ATP binding"/>
    <property type="evidence" value="ECO:0007669"/>
    <property type="project" value="UniProtKB-KW"/>
</dbReference>
<dbReference type="CDD" id="cd00009">
    <property type="entry name" value="AAA"/>
    <property type="match status" value="1"/>
</dbReference>
<organism evidence="8 9">
    <name type="scientific">Desulfonema limicola</name>
    <dbReference type="NCBI Taxonomy" id="45656"/>
    <lineage>
        <taxon>Bacteria</taxon>
        <taxon>Pseudomonadati</taxon>
        <taxon>Thermodesulfobacteriota</taxon>
        <taxon>Desulfobacteria</taxon>
        <taxon>Desulfobacterales</taxon>
        <taxon>Desulfococcaceae</taxon>
        <taxon>Desulfonema</taxon>
    </lineage>
</organism>
<feature type="domain" description="Response regulatory" evidence="7">
    <location>
        <begin position="5"/>
        <end position="119"/>
    </location>
</feature>
<keyword evidence="1" id="KW-0547">Nucleotide-binding</keyword>
<dbReference type="Gene3D" id="3.40.50.300">
    <property type="entry name" value="P-loop containing nucleotide triphosphate hydrolases"/>
    <property type="match status" value="1"/>
</dbReference>
<dbReference type="InterPro" id="IPR003593">
    <property type="entry name" value="AAA+_ATPase"/>
</dbReference>
<dbReference type="PROSITE" id="PS50045">
    <property type="entry name" value="SIGMA54_INTERACT_4"/>
    <property type="match status" value="1"/>
</dbReference>
<dbReference type="InterPro" id="IPR002197">
    <property type="entry name" value="HTH_Fis"/>
</dbReference>
<feature type="modified residue" description="4-aspartylphosphate" evidence="5">
    <location>
        <position position="54"/>
    </location>
</feature>
<dbReference type="Pfam" id="PF25601">
    <property type="entry name" value="AAA_lid_14"/>
    <property type="match status" value="1"/>
</dbReference>
<dbReference type="InterPro" id="IPR025944">
    <property type="entry name" value="Sigma_54_int_dom_CS"/>
</dbReference>
<dbReference type="PANTHER" id="PTHR32071">
    <property type="entry name" value="TRANSCRIPTIONAL REGULATORY PROTEIN"/>
    <property type="match status" value="1"/>
</dbReference>
<dbReference type="SUPFAM" id="SSF52540">
    <property type="entry name" value="P-loop containing nucleoside triphosphate hydrolases"/>
    <property type="match status" value="1"/>
</dbReference>